<dbReference type="GO" id="GO:0005737">
    <property type="term" value="C:cytoplasm"/>
    <property type="evidence" value="ECO:0007669"/>
    <property type="project" value="TreeGrafter"/>
</dbReference>
<keyword evidence="1" id="KW-0143">Chaperone</keyword>
<dbReference type="Gene3D" id="1.10.1780.10">
    <property type="entry name" value="Clp, N-terminal domain"/>
    <property type="match status" value="1"/>
</dbReference>
<dbReference type="Pfam" id="PF00004">
    <property type="entry name" value="AAA"/>
    <property type="match status" value="1"/>
</dbReference>
<keyword evidence="3" id="KW-1185">Reference proteome</keyword>
<dbReference type="GO" id="GO:0008233">
    <property type="term" value="F:peptidase activity"/>
    <property type="evidence" value="ECO:0007669"/>
    <property type="project" value="UniProtKB-KW"/>
</dbReference>
<dbReference type="Proteomes" id="UP000235584">
    <property type="component" value="Chromosome"/>
</dbReference>
<dbReference type="GO" id="GO:0006508">
    <property type="term" value="P:proteolysis"/>
    <property type="evidence" value="ECO:0007669"/>
    <property type="project" value="UniProtKB-KW"/>
</dbReference>
<dbReference type="CDD" id="cd00009">
    <property type="entry name" value="AAA"/>
    <property type="match status" value="1"/>
</dbReference>
<dbReference type="InterPro" id="IPR036628">
    <property type="entry name" value="Clp_N_dom_sf"/>
</dbReference>
<keyword evidence="2" id="KW-0645">Protease</keyword>
<dbReference type="InterPro" id="IPR027417">
    <property type="entry name" value="P-loop_NTPase"/>
</dbReference>
<dbReference type="Pfam" id="PF17871">
    <property type="entry name" value="AAA_lid_9"/>
    <property type="match status" value="1"/>
</dbReference>
<keyword evidence="1" id="KW-0547">Nucleotide-binding</keyword>
<dbReference type="InterPro" id="IPR004176">
    <property type="entry name" value="Clp_R_N"/>
</dbReference>
<dbReference type="InterPro" id="IPR013461">
    <property type="entry name" value="ClpA"/>
</dbReference>
<dbReference type="SMART" id="SM00382">
    <property type="entry name" value="AAA"/>
    <property type="match status" value="2"/>
</dbReference>
<dbReference type="FunFam" id="3.40.50.300:FF:000025">
    <property type="entry name" value="ATP-dependent Clp protease subunit"/>
    <property type="match status" value="1"/>
</dbReference>
<dbReference type="GO" id="GO:0005524">
    <property type="term" value="F:ATP binding"/>
    <property type="evidence" value="ECO:0007669"/>
    <property type="project" value="UniProtKB-KW"/>
</dbReference>
<dbReference type="InterPro" id="IPR003593">
    <property type="entry name" value="AAA+_ATPase"/>
</dbReference>
<proteinExistence type="inferred from homology"/>
<dbReference type="InterPro" id="IPR041546">
    <property type="entry name" value="ClpA/ClpB_AAA_lid"/>
</dbReference>
<dbReference type="RefSeq" id="WP_102242498.1">
    <property type="nucleotide sequence ID" value="NZ_CP025704.1"/>
</dbReference>
<comment type="similarity">
    <text evidence="1">Belongs to the ClpA/ClpB family.</text>
</comment>
<dbReference type="KEGG" id="bsto:C0V70_03580"/>
<dbReference type="GO" id="GO:0043335">
    <property type="term" value="P:protein unfolding"/>
    <property type="evidence" value="ECO:0007669"/>
    <property type="project" value="InterPro"/>
</dbReference>
<evidence type="ECO:0000313" key="3">
    <source>
        <dbReference type="Proteomes" id="UP000235584"/>
    </source>
</evidence>
<dbReference type="OrthoDB" id="5287200at2"/>
<dbReference type="CDD" id="cd19499">
    <property type="entry name" value="RecA-like_ClpB_Hsp104-like"/>
    <property type="match status" value="1"/>
</dbReference>
<dbReference type="PROSITE" id="PS00870">
    <property type="entry name" value="CLPAB_1"/>
    <property type="match status" value="1"/>
</dbReference>
<dbReference type="GO" id="GO:0034605">
    <property type="term" value="P:cellular response to heat"/>
    <property type="evidence" value="ECO:0007669"/>
    <property type="project" value="TreeGrafter"/>
</dbReference>
<evidence type="ECO:0000256" key="1">
    <source>
        <dbReference type="RuleBase" id="RU004432"/>
    </source>
</evidence>
<accession>A0A2K9NNX9</accession>
<dbReference type="Gene3D" id="3.40.50.300">
    <property type="entry name" value="P-loop containing nucleotide triphosphate hydrolases"/>
    <property type="match status" value="2"/>
</dbReference>
<dbReference type="Pfam" id="PF07724">
    <property type="entry name" value="AAA_2"/>
    <property type="match status" value="1"/>
</dbReference>
<organism evidence="2 3">
    <name type="scientific">Bacteriovorax stolpii</name>
    <name type="common">Bdellovibrio stolpii</name>
    <dbReference type="NCBI Taxonomy" id="960"/>
    <lineage>
        <taxon>Bacteria</taxon>
        <taxon>Pseudomonadati</taxon>
        <taxon>Bdellovibrionota</taxon>
        <taxon>Bacteriovoracia</taxon>
        <taxon>Bacteriovoracales</taxon>
        <taxon>Bacteriovoracaceae</taxon>
        <taxon>Bacteriovorax</taxon>
    </lineage>
</organism>
<dbReference type="PROSITE" id="PS51903">
    <property type="entry name" value="CLP_R"/>
    <property type="match status" value="1"/>
</dbReference>
<keyword evidence="2" id="KW-0378">Hydrolase</keyword>
<dbReference type="InterPro" id="IPR019489">
    <property type="entry name" value="Clp_ATPase_C"/>
</dbReference>
<dbReference type="InterPro" id="IPR001270">
    <property type="entry name" value="ClpA/B"/>
</dbReference>
<dbReference type="AlphaFoldDB" id="A0A2K9NNX9"/>
<dbReference type="SMART" id="SM01086">
    <property type="entry name" value="ClpB_D2-small"/>
    <property type="match status" value="1"/>
</dbReference>
<dbReference type="InterPro" id="IPR018368">
    <property type="entry name" value="ClpA/B_CS1"/>
</dbReference>
<name>A0A2K9NNX9_BACTC</name>
<keyword evidence="1 2" id="KW-0067">ATP-binding</keyword>
<dbReference type="InterPro" id="IPR050130">
    <property type="entry name" value="ClpA_ClpB"/>
</dbReference>
<dbReference type="GO" id="GO:0016887">
    <property type="term" value="F:ATP hydrolysis activity"/>
    <property type="evidence" value="ECO:0007669"/>
    <property type="project" value="InterPro"/>
</dbReference>
<dbReference type="PANTHER" id="PTHR11638">
    <property type="entry name" value="ATP-DEPENDENT CLP PROTEASE"/>
    <property type="match status" value="1"/>
</dbReference>
<dbReference type="PANTHER" id="PTHR11638:SF111">
    <property type="entry name" value="ATP-DEPENDENT CLP PROTEASE ATP-BINDING SUBUNIT CLPA"/>
    <property type="match status" value="1"/>
</dbReference>
<dbReference type="Gene3D" id="1.10.8.60">
    <property type="match status" value="2"/>
</dbReference>
<dbReference type="Pfam" id="PF10431">
    <property type="entry name" value="ClpB_D2-small"/>
    <property type="match status" value="1"/>
</dbReference>
<dbReference type="PROSITE" id="PS00871">
    <property type="entry name" value="CLPAB_2"/>
    <property type="match status" value="1"/>
</dbReference>
<protein>
    <submittedName>
        <fullName evidence="2">ATP-dependent Clp protease ATP-binding subunit ClpA</fullName>
    </submittedName>
</protein>
<dbReference type="InterPro" id="IPR028299">
    <property type="entry name" value="ClpA/B_CS2"/>
</dbReference>
<evidence type="ECO:0000313" key="2">
    <source>
        <dbReference type="EMBL" id="AUN97203.1"/>
    </source>
</evidence>
<dbReference type="SUPFAM" id="SSF81923">
    <property type="entry name" value="Double Clp-N motif"/>
    <property type="match status" value="1"/>
</dbReference>
<dbReference type="EMBL" id="CP025704">
    <property type="protein sequence ID" value="AUN97203.1"/>
    <property type="molecule type" value="Genomic_DNA"/>
</dbReference>
<dbReference type="SUPFAM" id="SSF52540">
    <property type="entry name" value="P-loop containing nucleoside triphosphate hydrolases"/>
    <property type="match status" value="2"/>
</dbReference>
<dbReference type="Pfam" id="PF02861">
    <property type="entry name" value="Clp_N"/>
    <property type="match status" value="1"/>
</dbReference>
<dbReference type="NCBIfam" id="TIGR02639">
    <property type="entry name" value="ClpA"/>
    <property type="match status" value="1"/>
</dbReference>
<gene>
    <name evidence="2" type="primary">clpA</name>
    <name evidence="2" type="ORF">C0V70_03580</name>
</gene>
<sequence>MSIGSNRKSNLRLEAIINSAVIKANILKHEYLTLEIMFKAMLEDGEVRNILESCGVNLTQMEKELDTFITTEDNFSLLSEEAIEELSRKQFVDTELRELARENGISYQPEISMGLQRVIQRAAIHVQSSGKKDILGVNLLVALFNEPESFVCYLLESHEVEKFDVVKLIAHGVDRSVNTDSGLHETIRTELGDMPEKKQNALEEYCTNLNEEVTKGRIDPIVGRESEIERVAQILSRRRKNNPLLVGEAGVGKTAIAEGLAYRIVQGDVPELLKNAVVFSLDLASLLAGTKYRGDFEQRLKNVMKELKTYNEGGKNEAILFIDEIHTIMGAGATSGGSMDASNLLKPALSSGELRCIGSTTYEEYRKFIEKDSAFNRRLQKVDVAEPSPEDTLKILLGLRQKFEEHHNVKYSNAIIKLIVDLSTKHISDRKNPDKSIDVIDEVGAMIRILPESKRHQNITKKDVETVIAMMAKIPKMSVATDERDKLRSLKSNLKLLIFGQDQAVEKVADAILLSRSGLSSDQKPMGSFLFTGPTGVGKTELAKQLARELGIHLERFDMSEYMEKHSVAKLIGAPPGYVGFDNGGQLTDVIKKHPHAVLLLDEIEKAHPDIFNILLQIMDHGTLTDSQGRATDFRNVVIIMTSNAGAKEMESGSIGIGKGLDNQAFKRDSAIKNFFTPEFRNRLDAIVHFNKLSDEQVLKIVDKFLIQLETKLGEKNVELIVEESARAHLAKVGFDPQMGARPLARIIDHEIKKPLSHEILFGKLEKGGVVVVSLDEKEQKIVFRFQD</sequence>
<dbReference type="InterPro" id="IPR003959">
    <property type="entry name" value="ATPase_AAA_core"/>
</dbReference>
<dbReference type="FunFam" id="3.40.50.300:FF:000010">
    <property type="entry name" value="Chaperone clpB 1, putative"/>
    <property type="match status" value="1"/>
</dbReference>
<reference evidence="2 3" key="1">
    <citation type="submission" date="2018-01" db="EMBL/GenBank/DDBJ databases">
        <title>Complete genome sequence of Bacteriovorax stolpii DSM12778.</title>
        <authorList>
            <person name="Tang B."/>
            <person name="Chang J."/>
        </authorList>
    </citation>
    <scope>NUCLEOTIDE SEQUENCE [LARGE SCALE GENOMIC DNA]</scope>
    <source>
        <strain evidence="2 3">DSM 12778</strain>
    </source>
</reference>
<dbReference type="PRINTS" id="PR00300">
    <property type="entry name" value="CLPPROTEASEA"/>
</dbReference>